<evidence type="ECO:0000256" key="3">
    <source>
        <dbReference type="ARBA" id="ARBA00022771"/>
    </source>
</evidence>
<evidence type="ECO:0000313" key="10">
    <source>
        <dbReference type="EMBL" id="CAF1485712.1"/>
    </source>
</evidence>
<feature type="domain" description="BED-type" evidence="9">
    <location>
        <begin position="31"/>
        <end position="82"/>
    </location>
</feature>
<evidence type="ECO:0000256" key="4">
    <source>
        <dbReference type="ARBA" id="ARBA00022833"/>
    </source>
</evidence>
<dbReference type="PANTHER" id="PTHR46481:SF10">
    <property type="entry name" value="ZINC FINGER BED DOMAIN-CONTAINING PROTEIN 39"/>
    <property type="match status" value="1"/>
</dbReference>
<dbReference type="OrthoDB" id="1607513at2759"/>
<keyword evidence="7" id="KW-0539">Nucleus</keyword>
<keyword evidence="5" id="KW-0805">Transcription regulation</keyword>
<comment type="caution">
    <text evidence="10">The sequence shown here is derived from an EMBL/GenBank/DDBJ whole genome shotgun (WGS) entry which is preliminary data.</text>
</comment>
<dbReference type="PANTHER" id="PTHR46481">
    <property type="entry name" value="ZINC FINGER BED DOMAIN-CONTAINING PROTEIN 4"/>
    <property type="match status" value="1"/>
</dbReference>
<keyword evidence="4" id="KW-0862">Zinc</keyword>
<dbReference type="GO" id="GO:0003677">
    <property type="term" value="F:DNA binding"/>
    <property type="evidence" value="ECO:0007669"/>
    <property type="project" value="InterPro"/>
</dbReference>
<accession>A0A815S5J8</accession>
<evidence type="ECO:0000256" key="2">
    <source>
        <dbReference type="ARBA" id="ARBA00022723"/>
    </source>
</evidence>
<sequence length="407" mass="46254">MEIVEDIDTYHPTDINKMDTDDTNKVKSNVNDDTNLWNYMVKLQNEKAKCKICGVVLSRKNGATTGLRKHLHQIHKIESFGITSKKSRSNVYQLSIEEKKKLDSLIIKCVIEDGRSFTDMRRSGILKVFNHLVQGYVPPHFNTIRRHLKELQSKYKLLLIKEFSNIHSLSITCDLWSDKRLHSYMCLTGHYISSSNQFISKILSFTSFHHRHFSSNISMIIKKELKELNIFEKTRSITTDGAANMLKAADMLGGDIKQIYCVAHRLHLVVCNGLGLWIRAKQDSSLPILATTSTTNKDEVDSDEEDLSDDIQLVSQPSPINNSSNFIVSSDQSSLMANQYFNINTDDIIMSEIPINEEPNDLSIDIVDNWSIDVIECFDPSASDSIQQHIVPDKSIPPIGSQSQYEL</sequence>
<evidence type="ECO:0000256" key="5">
    <source>
        <dbReference type="ARBA" id="ARBA00023015"/>
    </source>
</evidence>
<keyword evidence="3 8" id="KW-0863">Zinc-finger</keyword>
<dbReference type="SUPFAM" id="SSF53098">
    <property type="entry name" value="Ribonuclease H-like"/>
    <property type="match status" value="1"/>
</dbReference>
<dbReference type="Proteomes" id="UP000663882">
    <property type="component" value="Unassembled WGS sequence"/>
</dbReference>
<dbReference type="PROSITE" id="PS50808">
    <property type="entry name" value="ZF_BED"/>
    <property type="match status" value="1"/>
</dbReference>
<proteinExistence type="predicted"/>
<evidence type="ECO:0000259" key="9">
    <source>
        <dbReference type="PROSITE" id="PS50808"/>
    </source>
</evidence>
<comment type="subcellular location">
    <subcellularLocation>
        <location evidence="1">Nucleus</location>
    </subcellularLocation>
</comment>
<dbReference type="GO" id="GO:0005634">
    <property type="term" value="C:nucleus"/>
    <property type="evidence" value="ECO:0007669"/>
    <property type="project" value="UniProtKB-SubCell"/>
</dbReference>
<name>A0A815S5J8_9BILA</name>
<protein>
    <recommendedName>
        <fullName evidence="9">BED-type domain-containing protein</fullName>
    </recommendedName>
</protein>
<dbReference type="EMBL" id="CAJNOO010008776">
    <property type="protein sequence ID" value="CAF1485712.1"/>
    <property type="molecule type" value="Genomic_DNA"/>
</dbReference>
<evidence type="ECO:0000256" key="1">
    <source>
        <dbReference type="ARBA" id="ARBA00004123"/>
    </source>
</evidence>
<dbReference type="GO" id="GO:0008270">
    <property type="term" value="F:zinc ion binding"/>
    <property type="evidence" value="ECO:0007669"/>
    <property type="project" value="UniProtKB-KW"/>
</dbReference>
<gene>
    <name evidence="10" type="ORF">RFH988_LOCUS38188</name>
</gene>
<dbReference type="InterPro" id="IPR003656">
    <property type="entry name" value="Znf_BED"/>
</dbReference>
<dbReference type="AlphaFoldDB" id="A0A815S5J8"/>
<reference evidence="10" key="1">
    <citation type="submission" date="2021-02" db="EMBL/GenBank/DDBJ databases">
        <authorList>
            <person name="Nowell W R."/>
        </authorList>
    </citation>
    <scope>NUCLEOTIDE SEQUENCE</scope>
</reference>
<evidence type="ECO:0000256" key="8">
    <source>
        <dbReference type="PROSITE-ProRule" id="PRU00027"/>
    </source>
</evidence>
<dbReference type="Pfam" id="PF02892">
    <property type="entry name" value="zf-BED"/>
    <property type="match status" value="1"/>
</dbReference>
<dbReference type="SUPFAM" id="SSF57667">
    <property type="entry name" value="beta-beta-alpha zinc fingers"/>
    <property type="match status" value="1"/>
</dbReference>
<dbReference type="InterPro" id="IPR036236">
    <property type="entry name" value="Znf_C2H2_sf"/>
</dbReference>
<dbReference type="InterPro" id="IPR052035">
    <property type="entry name" value="ZnF_BED_domain_contain"/>
</dbReference>
<organism evidence="10 11">
    <name type="scientific">Rotaria sordida</name>
    <dbReference type="NCBI Taxonomy" id="392033"/>
    <lineage>
        <taxon>Eukaryota</taxon>
        <taxon>Metazoa</taxon>
        <taxon>Spiralia</taxon>
        <taxon>Gnathifera</taxon>
        <taxon>Rotifera</taxon>
        <taxon>Eurotatoria</taxon>
        <taxon>Bdelloidea</taxon>
        <taxon>Philodinida</taxon>
        <taxon>Philodinidae</taxon>
        <taxon>Rotaria</taxon>
    </lineage>
</organism>
<dbReference type="InterPro" id="IPR012337">
    <property type="entry name" value="RNaseH-like_sf"/>
</dbReference>
<keyword evidence="2" id="KW-0479">Metal-binding</keyword>
<keyword evidence="6" id="KW-0804">Transcription</keyword>
<evidence type="ECO:0000256" key="7">
    <source>
        <dbReference type="ARBA" id="ARBA00023242"/>
    </source>
</evidence>
<evidence type="ECO:0000313" key="11">
    <source>
        <dbReference type="Proteomes" id="UP000663882"/>
    </source>
</evidence>
<evidence type="ECO:0000256" key="6">
    <source>
        <dbReference type="ARBA" id="ARBA00023163"/>
    </source>
</evidence>
<dbReference type="SMART" id="SM00614">
    <property type="entry name" value="ZnF_BED"/>
    <property type="match status" value="1"/>
</dbReference>
<dbReference type="GO" id="GO:0009791">
    <property type="term" value="P:post-embryonic development"/>
    <property type="evidence" value="ECO:0007669"/>
    <property type="project" value="UniProtKB-ARBA"/>
</dbReference>